<evidence type="ECO:0000313" key="1">
    <source>
        <dbReference type="EMBL" id="MBZ1351166.1"/>
    </source>
</evidence>
<dbReference type="RefSeq" id="WP_259661583.1">
    <property type="nucleotide sequence ID" value="NZ_JAHXRI010000010.1"/>
</dbReference>
<organism evidence="1 2">
    <name type="scientific">Zwartia hollandica</name>
    <dbReference type="NCBI Taxonomy" id="324606"/>
    <lineage>
        <taxon>Bacteria</taxon>
        <taxon>Pseudomonadati</taxon>
        <taxon>Pseudomonadota</taxon>
        <taxon>Betaproteobacteria</taxon>
        <taxon>Burkholderiales</taxon>
        <taxon>Alcaligenaceae</taxon>
        <taxon>Zwartia</taxon>
    </lineage>
</organism>
<dbReference type="Pfam" id="PF09351">
    <property type="entry name" value="DUF1993"/>
    <property type="match status" value="1"/>
</dbReference>
<dbReference type="Proteomes" id="UP000739565">
    <property type="component" value="Unassembled WGS sequence"/>
</dbReference>
<dbReference type="EMBL" id="JAHXRI010000010">
    <property type="protein sequence ID" value="MBZ1351166.1"/>
    <property type="molecule type" value="Genomic_DNA"/>
</dbReference>
<evidence type="ECO:0000313" key="2">
    <source>
        <dbReference type="Proteomes" id="UP000739565"/>
    </source>
</evidence>
<reference evidence="1" key="1">
    <citation type="submission" date="2021-07" db="EMBL/GenBank/DDBJ databases">
        <title>New genus and species of the family Alcaligenaceae.</title>
        <authorList>
            <person name="Hahn M.W."/>
        </authorList>
    </citation>
    <scope>NUCLEOTIDE SEQUENCE</scope>
    <source>
        <strain evidence="1">LF4-65</strain>
    </source>
</reference>
<dbReference type="AlphaFoldDB" id="A0A953NDD2"/>
<protein>
    <submittedName>
        <fullName evidence="1">DUF1993 domain-containing protein</fullName>
    </submittedName>
</protein>
<dbReference type="PANTHER" id="PTHR36922">
    <property type="entry name" value="BLL2446 PROTEIN"/>
    <property type="match status" value="1"/>
</dbReference>
<comment type="caution">
    <text evidence="1">The sequence shown here is derived from an EMBL/GenBank/DDBJ whole genome shotgun (WGS) entry which is preliminary data.</text>
</comment>
<dbReference type="InterPro" id="IPR018531">
    <property type="entry name" value="DUF1993"/>
</dbReference>
<dbReference type="SUPFAM" id="SSF109854">
    <property type="entry name" value="DinB/YfiT-like putative metalloenzymes"/>
    <property type="match status" value="1"/>
</dbReference>
<proteinExistence type="predicted"/>
<keyword evidence="2" id="KW-1185">Reference proteome</keyword>
<dbReference type="Gene3D" id="1.20.120.450">
    <property type="entry name" value="dinb family like domain"/>
    <property type="match status" value="1"/>
</dbReference>
<name>A0A953NDD2_9BURK</name>
<dbReference type="PANTHER" id="PTHR36922:SF1">
    <property type="entry name" value="DUF1993 DOMAIN-CONTAINING PROTEIN"/>
    <property type="match status" value="1"/>
</dbReference>
<dbReference type="InterPro" id="IPR034660">
    <property type="entry name" value="DinB/YfiT-like"/>
</dbReference>
<sequence length="169" mass="18863">MSTSLYNATVPVFKQMLLALSDVLKKGEEYAEQKKFDSTVLLQARLFPDMLPLVRQVQIACDFAKSVPSRLAGVEVAAYEDTEQTFAELQQRIAKTLALINAFTPAQLDGSAVKEIVLRPGTPKEKKLAVEDYALKYGMPQFFFHVTTAYNLLRSNGVEIGKKDFMGSY</sequence>
<gene>
    <name evidence="1" type="ORF">KZZ10_10960</name>
</gene>
<accession>A0A953NDD2</accession>